<keyword evidence="1 5" id="KW-0245">EGF-like domain</keyword>
<evidence type="ECO:0000256" key="2">
    <source>
        <dbReference type="ARBA" id="ARBA00022729"/>
    </source>
</evidence>
<dbReference type="InterPro" id="IPR009030">
    <property type="entry name" value="Growth_fac_rcpt_cys_sf"/>
</dbReference>
<dbReference type="InterPro" id="IPR000152">
    <property type="entry name" value="EGF-type_Asp/Asn_hydroxyl_site"/>
</dbReference>
<gene>
    <name evidence="7" type="ORF">OKIOD_LOCUS10384</name>
</gene>
<dbReference type="Pfam" id="PF07645">
    <property type="entry name" value="EGF_CA"/>
    <property type="match status" value="3"/>
</dbReference>
<keyword evidence="8" id="KW-1185">Reference proteome</keyword>
<evidence type="ECO:0000256" key="5">
    <source>
        <dbReference type="PROSITE-ProRule" id="PRU00076"/>
    </source>
</evidence>
<dbReference type="SUPFAM" id="SSF57196">
    <property type="entry name" value="EGF/Laminin"/>
    <property type="match status" value="2"/>
</dbReference>
<comment type="caution">
    <text evidence="5">Lacks conserved residue(s) required for the propagation of feature annotation.</text>
</comment>
<dbReference type="InterPro" id="IPR000742">
    <property type="entry name" value="EGF"/>
</dbReference>
<dbReference type="SMART" id="SM00179">
    <property type="entry name" value="EGF_CA"/>
    <property type="match status" value="5"/>
</dbReference>
<evidence type="ECO:0000256" key="1">
    <source>
        <dbReference type="ARBA" id="ARBA00022536"/>
    </source>
</evidence>
<dbReference type="PROSITE" id="PS01186">
    <property type="entry name" value="EGF_2"/>
    <property type="match status" value="2"/>
</dbReference>
<dbReference type="PROSITE" id="PS50026">
    <property type="entry name" value="EGF_3"/>
    <property type="match status" value="5"/>
</dbReference>
<dbReference type="InterPro" id="IPR049883">
    <property type="entry name" value="NOTCH1_EGF-like"/>
</dbReference>
<feature type="domain" description="EGF-like" evidence="6">
    <location>
        <begin position="193"/>
        <end position="231"/>
    </location>
</feature>
<dbReference type="Gene3D" id="2.10.25.10">
    <property type="entry name" value="Laminin"/>
    <property type="match status" value="4"/>
</dbReference>
<dbReference type="InterPro" id="IPR018097">
    <property type="entry name" value="EGF_Ca-bd_CS"/>
</dbReference>
<dbReference type="PROSITE" id="PS01187">
    <property type="entry name" value="EGF_CA"/>
    <property type="match status" value="2"/>
</dbReference>
<evidence type="ECO:0000313" key="7">
    <source>
        <dbReference type="EMBL" id="CAG5104867.1"/>
    </source>
</evidence>
<keyword evidence="3" id="KW-0677">Repeat</keyword>
<name>A0ABN7SSQ2_OIKDI</name>
<dbReference type="CDD" id="cd00054">
    <property type="entry name" value="EGF_CA"/>
    <property type="match status" value="2"/>
</dbReference>
<feature type="disulfide bond" evidence="5">
    <location>
        <begin position="81"/>
        <end position="90"/>
    </location>
</feature>
<accession>A0ABN7SSQ2</accession>
<keyword evidence="4 5" id="KW-1015">Disulfide bond</keyword>
<feature type="domain" description="EGF-like" evidence="6">
    <location>
        <begin position="103"/>
        <end position="141"/>
    </location>
</feature>
<dbReference type="PROSITE" id="PS00010">
    <property type="entry name" value="ASX_HYDROXYL"/>
    <property type="match status" value="5"/>
</dbReference>
<organism evidence="7 8">
    <name type="scientific">Oikopleura dioica</name>
    <name type="common">Tunicate</name>
    <dbReference type="NCBI Taxonomy" id="34765"/>
    <lineage>
        <taxon>Eukaryota</taxon>
        <taxon>Metazoa</taxon>
        <taxon>Chordata</taxon>
        <taxon>Tunicata</taxon>
        <taxon>Appendicularia</taxon>
        <taxon>Copelata</taxon>
        <taxon>Oikopleuridae</taxon>
        <taxon>Oikopleura</taxon>
    </lineage>
</organism>
<proteinExistence type="predicted"/>
<feature type="domain" description="EGF-like" evidence="6">
    <location>
        <begin position="52"/>
        <end position="91"/>
    </location>
</feature>
<keyword evidence="2" id="KW-0732">Signal</keyword>
<feature type="domain" description="EGF-like" evidence="6">
    <location>
        <begin position="232"/>
        <end position="270"/>
    </location>
</feature>
<dbReference type="Proteomes" id="UP001158576">
    <property type="component" value="Chromosome 1"/>
</dbReference>
<dbReference type="EMBL" id="OU015566">
    <property type="protein sequence ID" value="CAG5104867.1"/>
    <property type="molecule type" value="Genomic_DNA"/>
</dbReference>
<dbReference type="SUPFAM" id="SSF57184">
    <property type="entry name" value="Growth factor receptor domain"/>
    <property type="match status" value="1"/>
</dbReference>
<dbReference type="InterPro" id="IPR001881">
    <property type="entry name" value="EGF-like_Ca-bd_dom"/>
</dbReference>
<feature type="domain" description="EGF-like" evidence="6">
    <location>
        <begin position="142"/>
        <end position="181"/>
    </location>
</feature>
<evidence type="ECO:0000259" key="6">
    <source>
        <dbReference type="PROSITE" id="PS50026"/>
    </source>
</evidence>
<feature type="disulfide bond" evidence="5">
    <location>
        <begin position="171"/>
        <end position="180"/>
    </location>
</feature>
<evidence type="ECO:0000313" key="8">
    <source>
        <dbReference type="Proteomes" id="UP001158576"/>
    </source>
</evidence>
<sequence>MPIVKLRFTSDVDTTRTGFQFQVNSLINEPGYQCFNCDCLDGLMKVGYICEEILECEDEINPVCGTNSICKDVFTSFECSCGAGFIPATCQGYQGCANFECIDVDECVHDPCVENAICENTIGSYTCECIDGLVMIEDICEEIFECEEKIDPVCGKNSICKDIFASFECTCAAGFLEDTCQGHENCATFTCFDDDECTADPCAENMHCNNTLGSFDCFCFEGMEEIGGTCVDIDECSAIINPCRSHSACKNTHRSYECHCNAGFSGGFAGDQAIAWTSNAMISMNALLEIICAMSSAQTLLGTTVVLAMLPCVKWGCLTARL</sequence>
<evidence type="ECO:0000256" key="3">
    <source>
        <dbReference type="ARBA" id="ARBA00022737"/>
    </source>
</evidence>
<dbReference type="PANTHER" id="PTHR24039:SF58">
    <property type="entry name" value="EGF-LIKE DOMAIN-CONTAINING PROTEIN"/>
    <property type="match status" value="1"/>
</dbReference>
<dbReference type="SMART" id="SM00181">
    <property type="entry name" value="EGF"/>
    <property type="match status" value="5"/>
</dbReference>
<protein>
    <submittedName>
        <fullName evidence="7">Oidioi.mRNA.OKI2018_I69.chr1.g1619.t1.cds</fullName>
    </submittedName>
</protein>
<dbReference type="PANTHER" id="PTHR24039">
    <property type="entry name" value="FIBRILLIN-RELATED"/>
    <property type="match status" value="1"/>
</dbReference>
<evidence type="ECO:0000256" key="4">
    <source>
        <dbReference type="ARBA" id="ARBA00023157"/>
    </source>
</evidence>
<reference evidence="7 8" key="1">
    <citation type="submission" date="2021-04" db="EMBL/GenBank/DDBJ databases">
        <authorList>
            <person name="Bliznina A."/>
        </authorList>
    </citation>
    <scope>NUCLEOTIDE SEQUENCE [LARGE SCALE GENOMIC DNA]</scope>
</reference>